<gene>
    <name evidence="1" type="ORF">QJ043_03790</name>
</gene>
<sequence length="170" mass="19097">MARKERINRPLAEAVRAMLVLNRDEEGAYHLPPAVTSDALIKLAQEALGDELSFYPEADQLVWNVARHQGYVIPACPVASRGDAKEFLSEYGVKNAEDWYRQRGFDERTLRSFYATSALMARNTSFWRKVVPVPKLSAAKADSFAPCLVEALDFCLGYETAEDDGTLFRC</sequence>
<evidence type="ECO:0000313" key="1">
    <source>
        <dbReference type="EMBL" id="MDJ1129204.1"/>
    </source>
</evidence>
<dbReference type="RefSeq" id="WP_283713984.1">
    <property type="nucleotide sequence ID" value="NZ_JASJEW010000008.1"/>
</dbReference>
<keyword evidence="2" id="KW-1185">Reference proteome</keyword>
<name>A0ABT6ZK70_9ACTN</name>
<proteinExistence type="predicted"/>
<organism evidence="1 2">
    <name type="scientific">Kribbibacterium absianum</name>
    <dbReference type="NCBI Taxonomy" id="3044210"/>
    <lineage>
        <taxon>Bacteria</taxon>
        <taxon>Bacillati</taxon>
        <taxon>Actinomycetota</taxon>
        <taxon>Coriobacteriia</taxon>
        <taxon>Coriobacteriales</taxon>
        <taxon>Kribbibacteriaceae</taxon>
        <taxon>Kribbibacterium</taxon>
    </lineage>
</organism>
<comment type="caution">
    <text evidence="1">The sequence shown here is derived from an EMBL/GenBank/DDBJ whole genome shotgun (WGS) entry which is preliminary data.</text>
</comment>
<dbReference type="EMBL" id="JASJEX010000002">
    <property type="protein sequence ID" value="MDJ1129204.1"/>
    <property type="molecule type" value="Genomic_DNA"/>
</dbReference>
<protein>
    <submittedName>
        <fullName evidence="1">Uncharacterized protein</fullName>
    </submittedName>
</protein>
<evidence type="ECO:0000313" key="2">
    <source>
        <dbReference type="Proteomes" id="UP001431693"/>
    </source>
</evidence>
<dbReference type="Proteomes" id="UP001431693">
    <property type="component" value="Unassembled WGS sequence"/>
</dbReference>
<reference evidence="1" key="1">
    <citation type="submission" date="2023-05" db="EMBL/GenBank/DDBJ databases">
        <title>[olsenella] sp. nov., isolated from a pig farm feces dump.</title>
        <authorList>
            <person name="Chang Y.-H."/>
        </authorList>
    </citation>
    <scope>NUCLEOTIDE SEQUENCE</scope>
    <source>
        <strain evidence="1">YH-ols2217</strain>
    </source>
</reference>
<accession>A0ABT6ZK70</accession>